<protein>
    <recommendedName>
        <fullName evidence="1">Reverse transcriptase domain-containing protein</fullName>
    </recommendedName>
</protein>
<dbReference type="InterPro" id="IPR043502">
    <property type="entry name" value="DNA/RNA_pol_sf"/>
</dbReference>
<dbReference type="Pfam" id="PF00078">
    <property type="entry name" value="RVT_1"/>
    <property type="match status" value="1"/>
</dbReference>
<sequence length="341" mass="37652">MNRIAELSNLLQQQIAQARADYEAKLLSGPNLQAISSPAMRYLKTLHPLSPTNILDSISISDTEVYEALSILDPKKAKGIDGIVPLILRASSLSLYSPIHHLLSQSLVTSSLLLKWLMHLISSIHKAGDKSDVSNYRPISLFGFLANRSVLHQLLTFLTSIMETFHANSSTDVTYLDIRKAFDSISHSILLSKLSSVGFSGRLLEWFKCYLTSWQQCVVVHGTKFSMLPVLSGVPQGSILGPLLFILYIDDLPSALHKALPLMFADDTKCFAPVVSPGDCLSLQDDHNSLVIWSEQAKLLFNHTKCSFMRFSSSSSLLPPPSYTINGIDIPNKNLVRDLGI</sequence>
<dbReference type="SUPFAM" id="SSF56672">
    <property type="entry name" value="DNA/RNA polymerases"/>
    <property type="match status" value="1"/>
</dbReference>
<proteinExistence type="predicted"/>
<organism evidence="2">
    <name type="scientific">Amphimedon queenslandica</name>
    <name type="common">Sponge</name>
    <dbReference type="NCBI Taxonomy" id="400682"/>
    <lineage>
        <taxon>Eukaryota</taxon>
        <taxon>Metazoa</taxon>
        <taxon>Porifera</taxon>
        <taxon>Demospongiae</taxon>
        <taxon>Heteroscleromorpha</taxon>
        <taxon>Haplosclerida</taxon>
        <taxon>Niphatidae</taxon>
        <taxon>Amphimedon</taxon>
    </lineage>
</organism>
<dbReference type="PANTHER" id="PTHR33332">
    <property type="entry name" value="REVERSE TRANSCRIPTASE DOMAIN-CONTAINING PROTEIN"/>
    <property type="match status" value="1"/>
</dbReference>
<dbReference type="InterPro" id="IPR000477">
    <property type="entry name" value="RT_dom"/>
</dbReference>
<dbReference type="OrthoDB" id="416454at2759"/>
<dbReference type="PROSITE" id="PS50878">
    <property type="entry name" value="RT_POL"/>
    <property type="match status" value="1"/>
</dbReference>
<dbReference type="AlphaFoldDB" id="A0A1X7TNB5"/>
<name>A0A1X7TNB5_AMPQE</name>
<dbReference type="EnsemblMetazoa" id="Aqu2.1.16285_001">
    <property type="protein sequence ID" value="Aqu2.1.16285_001"/>
    <property type="gene ID" value="Aqu2.1.16285"/>
</dbReference>
<dbReference type="CDD" id="cd01650">
    <property type="entry name" value="RT_nLTR_like"/>
    <property type="match status" value="1"/>
</dbReference>
<evidence type="ECO:0000259" key="1">
    <source>
        <dbReference type="PROSITE" id="PS50878"/>
    </source>
</evidence>
<dbReference type="OMA" id="METFHAN"/>
<dbReference type="InParanoid" id="A0A1X7TNB5"/>
<reference evidence="2" key="1">
    <citation type="submission" date="2017-05" db="UniProtKB">
        <authorList>
            <consortium name="EnsemblMetazoa"/>
        </authorList>
    </citation>
    <scope>IDENTIFICATION</scope>
</reference>
<feature type="domain" description="Reverse transcriptase" evidence="1">
    <location>
        <begin position="105"/>
        <end position="330"/>
    </location>
</feature>
<evidence type="ECO:0000313" key="2">
    <source>
        <dbReference type="EnsemblMetazoa" id="Aqu2.1.16285_001"/>
    </source>
</evidence>
<dbReference type="eggNOG" id="KOG1075">
    <property type="taxonomic scope" value="Eukaryota"/>
</dbReference>
<accession>A0A1X7TNB5</accession>